<dbReference type="EMBL" id="KQ964574">
    <property type="protein sequence ID" value="KXN68475.1"/>
    <property type="molecule type" value="Genomic_DNA"/>
</dbReference>
<evidence type="ECO:0000256" key="7">
    <source>
        <dbReference type="ARBA" id="ARBA00022989"/>
    </source>
</evidence>
<feature type="transmembrane region" description="Helical" evidence="11">
    <location>
        <begin position="208"/>
        <end position="228"/>
    </location>
</feature>
<feature type="domain" description="VTT" evidence="12">
    <location>
        <begin position="153"/>
        <end position="262"/>
    </location>
</feature>
<evidence type="ECO:0000256" key="1">
    <source>
        <dbReference type="ARBA" id="ARBA00002978"/>
    </source>
</evidence>
<dbReference type="Proteomes" id="UP000070444">
    <property type="component" value="Unassembled WGS sequence"/>
</dbReference>
<accession>A0A137P0A5</accession>
<keyword evidence="8" id="KW-0333">Golgi apparatus</keyword>
<evidence type="ECO:0000256" key="4">
    <source>
        <dbReference type="ARBA" id="ARBA00013533"/>
    </source>
</evidence>
<gene>
    <name evidence="13" type="ORF">CONCODRAFT_104772</name>
</gene>
<organism evidence="13 14">
    <name type="scientific">Conidiobolus coronatus (strain ATCC 28846 / CBS 209.66 / NRRL 28638)</name>
    <name type="common">Delacroixia coronata</name>
    <dbReference type="NCBI Taxonomy" id="796925"/>
    <lineage>
        <taxon>Eukaryota</taxon>
        <taxon>Fungi</taxon>
        <taxon>Fungi incertae sedis</taxon>
        <taxon>Zoopagomycota</taxon>
        <taxon>Entomophthoromycotina</taxon>
        <taxon>Entomophthoromycetes</taxon>
        <taxon>Entomophthorales</taxon>
        <taxon>Ancylistaceae</taxon>
        <taxon>Conidiobolus</taxon>
    </lineage>
</organism>
<keyword evidence="9 11" id="KW-0472">Membrane</keyword>
<protein>
    <recommendedName>
        <fullName evidence="4">Golgi apparatus membrane protein TVP38</fullName>
    </recommendedName>
    <alternativeName>
        <fullName evidence="5">Golgi apparatus membrane protein tvp38</fullName>
    </alternativeName>
</protein>
<dbReference type="Pfam" id="PF09335">
    <property type="entry name" value="VTT_dom"/>
    <property type="match status" value="1"/>
</dbReference>
<evidence type="ECO:0000256" key="10">
    <source>
        <dbReference type="SAM" id="MobiDB-lite"/>
    </source>
</evidence>
<dbReference type="AlphaFoldDB" id="A0A137P0A5"/>
<evidence type="ECO:0000259" key="12">
    <source>
        <dbReference type="Pfam" id="PF09335"/>
    </source>
</evidence>
<dbReference type="GO" id="GO:0016192">
    <property type="term" value="P:vesicle-mediated transport"/>
    <property type="evidence" value="ECO:0007669"/>
    <property type="project" value="TreeGrafter"/>
</dbReference>
<comment type="subcellular location">
    <subcellularLocation>
        <location evidence="2">Golgi apparatus membrane</location>
        <topology evidence="2">Multi-pass membrane protein</topology>
    </subcellularLocation>
</comment>
<evidence type="ECO:0000256" key="2">
    <source>
        <dbReference type="ARBA" id="ARBA00004653"/>
    </source>
</evidence>
<evidence type="ECO:0000313" key="13">
    <source>
        <dbReference type="EMBL" id="KXN68475.1"/>
    </source>
</evidence>
<evidence type="ECO:0000256" key="8">
    <source>
        <dbReference type="ARBA" id="ARBA00023034"/>
    </source>
</evidence>
<dbReference type="GO" id="GO:0000139">
    <property type="term" value="C:Golgi membrane"/>
    <property type="evidence" value="ECO:0007669"/>
    <property type="project" value="UniProtKB-SubCell"/>
</dbReference>
<dbReference type="InterPro" id="IPR032816">
    <property type="entry name" value="VTT_dom"/>
</dbReference>
<dbReference type="GO" id="GO:0000022">
    <property type="term" value="P:mitotic spindle elongation"/>
    <property type="evidence" value="ECO:0007669"/>
    <property type="project" value="TreeGrafter"/>
</dbReference>
<dbReference type="InterPro" id="IPR051076">
    <property type="entry name" value="Golgi_membrane_TVP38/TMEM64"/>
</dbReference>
<evidence type="ECO:0000256" key="5">
    <source>
        <dbReference type="ARBA" id="ARBA00020673"/>
    </source>
</evidence>
<evidence type="ECO:0000256" key="6">
    <source>
        <dbReference type="ARBA" id="ARBA00022692"/>
    </source>
</evidence>
<dbReference type="STRING" id="796925.A0A137P0A5"/>
<dbReference type="PANTHER" id="PTHR47549:SF1">
    <property type="entry name" value="GOLGI APPARATUS MEMBRANE PROTEIN TVP38"/>
    <property type="match status" value="1"/>
</dbReference>
<name>A0A137P0A5_CONC2</name>
<feature type="transmembrane region" description="Helical" evidence="11">
    <location>
        <begin position="166"/>
        <end position="187"/>
    </location>
</feature>
<dbReference type="OMA" id="VIVKWGV"/>
<comment type="similarity">
    <text evidence="3">Belongs to the TVP38/TMEM64 family.</text>
</comment>
<keyword evidence="14" id="KW-1185">Reference proteome</keyword>
<sequence>MVNNMEYTSLPSSSTVAATSQHDAHIQYPANLHLNSSSTRRDSIDSNEEFSLPPPSPMHVPAKKLIFGFDKQKLYTLFKQFTNSRLFLLITIYIGGLVLLSFITIFKGSELVKFLTWSKESIQKHTKLGTVILFAFCFISCFPPFIGHGFAGLFAGYIFGLWKGFLIIYPSTVLGILGCYWMGRLMFYSQVQSLLKEYPTIKKVDRRIATDGIKLVVLLRLGTYPFSWLNLMFSAISIPFYQYFWIVLAIDVRVILTIYIGTTLDSLLDIFHSGIRGNKAQLFGFIVGMAFMVISSVYTVIYFRRCLKEGDAAEELVNEGLANSGAGLGEEFDVPLMRIEDSQKGEKIY</sequence>
<dbReference type="OrthoDB" id="166803at2759"/>
<evidence type="ECO:0000256" key="3">
    <source>
        <dbReference type="ARBA" id="ARBA00008640"/>
    </source>
</evidence>
<dbReference type="PANTHER" id="PTHR47549">
    <property type="entry name" value="GOLGI APPARATUS MEMBRANE PROTEIN TVP38-RELATED"/>
    <property type="match status" value="1"/>
</dbReference>
<reference evidence="13 14" key="1">
    <citation type="journal article" date="2015" name="Genome Biol. Evol.">
        <title>Phylogenomic analyses indicate that early fungi evolved digesting cell walls of algal ancestors of land plants.</title>
        <authorList>
            <person name="Chang Y."/>
            <person name="Wang S."/>
            <person name="Sekimoto S."/>
            <person name="Aerts A.L."/>
            <person name="Choi C."/>
            <person name="Clum A."/>
            <person name="LaButti K.M."/>
            <person name="Lindquist E.A."/>
            <person name="Yee Ngan C."/>
            <person name="Ohm R.A."/>
            <person name="Salamov A.A."/>
            <person name="Grigoriev I.V."/>
            <person name="Spatafora J.W."/>
            <person name="Berbee M.L."/>
        </authorList>
    </citation>
    <scope>NUCLEOTIDE SEQUENCE [LARGE SCALE GENOMIC DNA]</scope>
    <source>
        <strain evidence="13 14">NRRL 28638</strain>
    </source>
</reference>
<keyword evidence="7 11" id="KW-1133">Transmembrane helix</keyword>
<feature type="transmembrane region" description="Helical" evidence="11">
    <location>
        <begin position="240"/>
        <end position="261"/>
    </location>
</feature>
<evidence type="ECO:0000256" key="9">
    <source>
        <dbReference type="ARBA" id="ARBA00023136"/>
    </source>
</evidence>
<feature type="transmembrane region" description="Helical" evidence="11">
    <location>
        <begin position="127"/>
        <end position="146"/>
    </location>
</feature>
<comment type="function">
    <text evidence="1">Golgi membrane protein involved in vesicular trafficking and spindle migration.</text>
</comment>
<feature type="region of interest" description="Disordered" evidence="10">
    <location>
        <begin position="36"/>
        <end position="56"/>
    </location>
</feature>
<evidence type="ECO:0000313" key="14">
    <source>
        <dbReference type="Proteomes" id="UP000070444"/>
    </source>
</evidence>
<proteinExistence type="inferred from homology"/>
<feature type="transmembrane region" description="Helical" evidence="11">
    <location>
        <begin position="86"/>
        <end position="106"/>
    </location>
</feature>
<evidence type="ECO:0000256" key="11">
    <source>
        <dbReference type="SAM" id="Phobius"/>
    </source>
</evidence>
<keyword evidence="6 11" id="KW-0812">Transmembrane</keyword>
<feature type="transmembrane region" description="Helical" evidence="11">
    <location>
        <begin position="282"/>
        <end position="303"/>
    </location>
</feature>